<dbReference type="Pfam" id="PF00728">
    <property type="entry name" value="Glyco_hydro_20"/>
    <property type="match status" value="1"/>
</dbReference>
<keyword evidence="4" id="KW-0378">Hydrolase</keyword>
<dbReference type="InterPro" id="IPR025705">
    <property type="entry name" value="Beta_hexosaminidase_sua/sub"/>
</dbReference>
<evidence type="ECO:0000313" key="11">
    <source>
        <dbReference type="Proteomes" id="UP000635245"/>
    </source>
</evidence>
<gene>
    <name evidence="10" type="ORF">JHE00_14410</name>
</gene>
<dbReference type="PANTHER" id="PTHR22600:SF57">
    <property type="entry name" value="BETA-N-ACETYLHEXOSAMINIDASE"/>
    <property type="match status" value="1"/>
</dbReference>
<dbReference type="GO" id="GO:0005975">
    <property type="term" value="P:carbohydrate metabolic process"/>
    <property type="evidence" value="ECO:0007669"/>
    <property type="project" value="InterPro"/>
</dbReference>
<feature type="active site" description="Proton donor" evidence="6">
    <location>
        <position position="342"/>
    </location>
</feature>
<dbReference type="AlphaFoldDB" id="A0A934QSP4"/>
<keyword evidence="7" id="KW-0732">Signal</keyword>
<feature type="domain" description="Beta-hexosaminidase bacterial type N-terminal" evidence="9">
    <location>
        <begin position="39"/>
        <end position="173"/>
    </location>
</feature>
<dbReference type="PANTHER" id="PTHR22600">
    <property type="entry name" value="BETA-HEXOSAMINIDASE"/>
    <property type="match status" value="1"/>
</dbReference>
<name>A0A934QSP4_9PSEU</name>
<dbReference type="GO" id="GO:0004563">
    <property type="term" value="F:beta-N-acetylhexosaminidase activity"/>
    <property type="evidence" value="ECO:0007669"/>
    <property type="project" value="UniProtKB-EC"/>
</dbReference>
<evidence type="ECO:0000256" key="7">
    <source>
        <dbReference type="SAM" id="SignalP"/>
    </source>
</evidence>
<evidence type="ECO:0000256" key="3">
    <source>
        <dbReference type="ARBA" id="ARBA00012663"/>
    </source>
</evidence>
<dbReference type="InterPro" id="IPR006311">
    <property type="entry name" value="TAT_signal"/>
</dbReference>
<evidence type="ECO:0000259" key="9">
    <source>
        <dbReference type="Pfam" id="PF02838"/>
    </source>
</evidence>
<dbReference type="InterPro" id="IPR015883">
    <property type="entry name" value="Glyco_hydro_20_cat"/>
</dbReference>
<feature type="chain" id="PRO_5036883076" description="beta-N-acetylhexosaminidase" evidence="7">
    <location>
        <begin position="26"/>
        <end position="530"/>
    </location>
</feature>
<dbReference type="EMBL" id="JAENJH010000003">
    <property type="protein sequence ID" value="MBK1785521.1"/>
    <property type="molecule type" value="Genomic_DNA"/>
</dbReference>
<organism evidence="10 11">
    <name type="scientific">Prauserella cavernicola</name>
    <dbReference type="NCBI Taxonomy" id="2800127"/>
    <lineage>
        <taxon>Bacteria</taxon>
        <taxon>Bacillati</taxon>
        <taxon>Actinomycetota</taxon>
        <taxon>Actinomycetes</taxon>
        <taxon>Pseudonocardiales</taxon>
        <taxon>Pseudonocardiaceae</taxon>
        <taxon>Prauserella</taxon>
    </lineage>
</organism>
<comment type="catalytic activity">
    <reaction evidence="1">
        <text>Hydrolysis of terminal non-reducing N-acetyl-D-hexosamine residues in N-acetyl-beta-D-hexosaminides.</text>
        <dbReference type="EC" id="3.2.1.52"/>
    </reaction>
</comment>
<feature type="domain" description="Glycoside hydrolase family 20 catalytic" evidence="8">
    <location>
        <begin position="177"/>
        <end position="494"/>
    </location>
</feature>
<dbReference type="PROSITE" id="PS51318">
    <property type="entry name" value="TAT"/>
    <property type="match status" value="1"/>
</dbReference>
<dbReference type="RefSeq" id="WP_200318565.1">
    <property type="nucleotide sequence ID" value="NZ_JAENJH010000003.1"/>
</dbReference>
<dbReference type="Gene3D" id="3.20.20.80">
    <property type="entry name" value="Glycosidases"/>
    <property type="match status" value="1"/>
</dbReference>
<comment type="caution">
    <text evidence="10">The sequence shown here is derived from an EMBL/GenBank/DDBJ whole genome shotgun (WGS) entry which is preliminary data.</text>
</comment>
<keyword evidence="11" id="KW-1185">Reference proteome</keyword>
<evidence type="ECO:0000259" key="8">
    <source>
        <dbReference type="Pfam" id="PF00728"/>
    </source>
</evidence>
<dbReference type="InterPro" id="IPR017853">
    <property type="entry name" value="GH"/>
</dbReference>
<evidence type="ECO:0000256" key="2">
    <source>
        <dbReference type="ARBA" id="ARBA00006285"/>
    </source>
</evidence>
<evidence type="ECO:0000256" key="1">
    <source>
        <dbReference type="ARBA" id="ARBA00001231"/>
    </source>
</evidence>
<dbReference type="SUPFAM" id="SSF55545">
    <property type="entry name" value="beta-N-acetylhexosaminidase-like domain"/>
    <property type="match status" value="1"/>
</dbReference>
<dbReference type="InterPro" id="IPR015882">
    <property type="entry name" value="HEX_bac_N"/>
</dbReference>
<dbReference type="Pfam" id="PF02838">
    <property type="entry name" value="Glyco_hydro_20b"/>
    <property type="match status" value="1"/>
</dbReference>
<sequence>MRQRRTFIGLLTATALCLPGIPAAAAQTAAPGPERQLSDVIPAPAQIAPNSKADFTLGPHTTIHTQLGSAEAESVGTYLAEVLRPATGFELPVDSSARSKGPGISLLLGKGGADVGEQGYQLDVAKSGITVRAETPEGLFAGVQTLRQLLPAQVEADQTFSRTWTVPGGRIVDEPRFEYRGAMLDLARHFHEPDEIKSYIDEIAQFKINHLHLHLSDDQGWRIEIESWPELTTVGGGPGTGVDGEGPGFLTKAEYSDLVAYAESRFITIVPEIDMPGHTNAAQSTYAELNCDGVAVPPRTDIEVGYSSLCIDSEVTYRFAEDVIREVAELTPGPYLHIGGDEAHATSEEDYRTFMDRVLPLVEKYGKRAFGWNEVAQADLPTSVVPQYWSTETENADVAEAVAKGNQVIMSPANKTYLDMKYDESTPLGLQWAGLIEVRDAYDWDPGNHLQGVGEESVFGVEAPLWSETLRTLDDIEFMAFPRLPAIAEIGWSPQEARDWESFSQRLAEQGPRWEERGVNFYRSPQINWP</sequence>
<dbReference type="GO" id="GO:0030203">
    <property type="term" value="P:glycosaminoglycan metabolic process"/>
    <property type="evidence" value="ECO:0007669"/>
    <property type="project" value="TreeGrafter"/>
</dbReference>
<evidence type="ECO:0000313" key="10">
    <source>
        <dbReference type="EMBL" id="MBK1785521.1"/>
    </source>
</evidence>
<dbReference type="InterPro" id="IPR029018">
    <property type="entry name" value="Hex-like_dom2"/>
</dbReference>
<dbReference type="CDD" id="cd06568">
    <property type="entry name" value="GH20_SpHex_like"/>
    <property type="match status" value="1"/>
</dbReference>
<comment type="similarity">
    <text evidence="2">Belongs to the glycosyl hydrolase 20 family.</text>
</comment>
<dbReference type="SUPFAM" id="SSF51445">
    <property type="entry name" value="(Trans)glycosidases"/>
    <property type="match status" value="1"/>
</dbReference>
<protein>
    <recommendedName>
        <fullName evidence="3">beta-N-acetylhexosaminidase</fullName>
        <ecNumber evidence="3">3.2.1.52</ecNumber>
    </recommendedName>
</protein>
<keyword evidence="5" id="KW-0326">Glycosidase</keyword>
<evidence type="ECO:0000256" key="6">
    <source>
        <dbReference type="PIRSR" id="PIRSR625705-1"/>
    </source>
</evidence>
<evidence type="ECO:0000256" key="5">
    <source>
        <dbReference type="ARBA" id="ARBA00023295"/>
    </source>
</evidence>
<feature type="signal peptide" evidence="7">
    <location>
        <begin position="1"/>
        <end position="25"/>
    </location>
</feature>
<dbReference type="Proteomes" id="UP000635245">
    <property type="component" value="Unassembled WGS sequence"/>
</dbReference>
<accession>A0A934QSP4</accession>
<dbReference type="GO" id="GO:0016020">
    <property type="term" value="C:membrane"/>
    <property type="evidence" value="ECO:0007669"/>
    <property type="project" value="TreeGrafter"/>
</dbReference>
<dbReference type="Gene3D" id="3.30.379.10">
    <property type="entry name" value="Chitobiase/beta-hexosaminidase domain 2-like"/>
    <property type="match status" value="1"/>
</dbReference>
<dbReference type="EC" id="3.2.1.52" evidence="3"/>
<dbReference type="PRINTS" id="PR00738">
    <property type="entry name" value="GLHYDRLASE20"/>
</dbReference>
<evidence type="ECO:0000256" key="4">
    <source>
        <dbReference type="ARBA" id="ARBA00022801"/>
    </source>
</evidence>
<proteinExistence type="inferred from homology"/>
<reference evidence="10" key="1">
    <citation type="submission" date="2020-12" db="EMBL/GenBank/DDBJ databases">
        <title>Prauserella sp. ASG 168, a novel actinomycete isolated from cave rock.</title>
        <authorList>
            <person name="Suriyachadkun C."/>
        </authorList>
    </citation>
    <scope>NUCLEOTIDE SEQUENCE</scope>
    <source>
        <strain evidence="10">ASG 168</strain>
    </source>
</reference>